<evidence type="ECO:0000313" key="2">
    <source>
        <dbReference type="EMBL" id="KAB3519979.1"/>
    </source>
</evidence>
<name>A0ABQ6VCS5_9CORY</name>
<sequence>MNDNRKDRPKFTTKEFFDEFWEPRGWAAGGAGLIIFALVAEFISSGKLDMKPDYEWHAVALIGLIPGLIFWLLGDKFSRTICIILSVSSVIAAELALYILVGR</sequence>
<evidence type="ECO:0000313" key="3">
    <source>
        <dbReference type="Proteomes" id="UP000436181"/>
    </source>
</evidence>
<keyword evidence="1" id="KW-1133">Transmembrane helix</keyword>
<feature type="transmembrane region" description="Helical" evidence="1">
    <location>
        <begin position="25"/>
        <end position="44"/>
    </location>
</feature>
<protein>
    <submittedName>
        <fullName evidence="2">Uncharacterized protein</fullName>
    </submittedName>
</protein>
<proteinExistence type="predicted"/>
<comment type="caution">
    <text evidence="2">The sequence shown here is derived from an EMBL/GenBank/DDBJ whole genome shotgun (WGS) entry which is preliminary data.</text>
</comment>
<feature type="transmembrane region" description="Helical" evidence="1">
    <location>
        <begin position="56"/>
        <end position="74"/>
    </location>
</feature>
<evidence type="ECO:0000256" key="1">
    <source>
        <dbReference type="SAM" id="Phobius"/>
    </source>
</evidence>
<accession>A0ABQ6VCS5</accession>
<keyword evidence="3" id="KW-1185">Reference proteome</keyword>
<organism evidence="2 3">
    <name type="scientific">Corynebacterium zhongnanshanii</name>
    <dbReference type="NCBI Taxonomy" id="2768834"/>
    <lineage>
        <taxon>Bacteria</taxon>
        <taxon>Bacillati</taxon>
        <taxon>Actinomycetota</taxon>
        <taxon>Actinomycetes</taxon>
        <taxon>Mycobacteriales</taxon>
        <taxon>Corynebacteriaceae</taxon>
        <taxon>Corynebacterium</taxon>
    </lineage>
</organism>
<dbReference type="RefSeq" id="WP_151842663.1">
    <property type="nucleotide sequence ID" value="NZ_CP061033.1"/>
</dbReference>
<keyword evidence="1" id="KW-0472">Membrane</keyword>
<dbReference type="EMBL" id="WBZJ01000003">
    <property type="protein sequence ID" value="KAB3519979.1"/>
    <property type="molecule type" value="Genomic_DNA"/>
</dbReference>
<keyword evidence="1" id="KW-0812">Transmembrane</keyword>
<dbReference type="Proteomes" id="UP000436181">
    <property type="component" value="Unassembled WGS sequence"/>
</dbReference>
<gene>
    <name evidence="2" type="ORF">F8377_08740</name>
</gene>
<feature type="transmembrane region" description="Helical" evidence="1">
    <location>
        <begin position="81"/>
        <end position="101"/>
    </location>
</feature>
<reference evidence="2 3" key="1">
    <citation type="submission" date="2019-10" db="EMBL/GenBank/DDBJ databases">
        <title>Corynebacterium sp novel species isolated from the respiratory tract of Marmot.</title>
        <authorList>
            <person name="Zhang G."/>
        </authorList>
    </citation>
    <scope>NUCLEOTIDE SEQUENCE [LARGE SCALE GENOMIC DNA]</scope>
    <source>
        <strain evidence="2 3">336</strain>
    </source>
</reference>